<protein>
    <recommendedName>
        <fullName evidence="4">F-box domain-containing protein</fullName>
    </recommendedName>
</protein>
<dbReference type="EMBL" id="PDLN01000005">
    <property type="protein sequence ID" value="RDW85959.1"/>
    <property type="molecule type" value="Genomic_DNA"/>
</dbReference>
<feature type="region of interest" description="Disordered" evidence="1">
    <location>
        <begin position="215"/>
        <end position="234"/>
    </location>
</feature>
<name>A0A3D8SHZ7_9HELO</name>
<evidence type="ECO:0000256" key="1">
    <source>
        <dbReference type="SAM" id="MobiDB-lite"/>
    </source>
</evidence>
<comment type="caution">
    <text evidence="2">The sequence shown here is derived from an EMBL/GenBank/DDBJ whole genome shotgun (WGS) entry which is preliminary data.</text>
</comment>
<reference evidence="2 3" key="1">
    <citation type="journal article" date="2018" name="IMA Fungus">
        <title>IMA Genome-F 9: Draft genome sequence of Annulohypoxylon stygium, Aspergillus mulundensis, Berkeleyomyces basicola (syn. Thielaviopsis basicola), Ceratocystis smalleyi, two Cercospora beticola strains, Coleophoma cylindrospora, Fusarium fracticaudum, Phialophora cf. hyalina, and Morchella septimelata.</title>
        <authorList>
            <person name="Wingfield B.D."/>
            <person name="Bills G.F."/>
            <person name="Dong Y."/>
            <person name="Huang W."/>
            <person name="Nel W.J."/>
            <person name="Swalarsk-Parry B.S."/>
            <person name="Vaghefi N."/>
            <person name="Wilken P.M."/>
            <person name="An Z."/>
            <person name="de Beer Z.W."/>
            <person name="De Vos L."/>
            <person name="Chen L."/>
            <person name="Duong T.A."/>
            <person name="Gao Y."/>
            <person name="Hammerbacher A."/>
            <person name="Kikkert J.R."/>
            <person name="Li Y."/>
            <person name="Li H."/>
            <person name="Li K."/>
            <person name="Li Q."/>
            <person name="Liu X."/>
            <person name="Ma X."/>
            <person name="Naidoo K."/>
            <person name="Pethybridge S.J."/>
            <person name="Sun J."/>
            <person name="Steenkamp E.T."/>
            <person name="van der Nest M.A."/>
            <person name="van Wyk S."/>
            <person name="Wingfield M.J."/>
            <person name="Xiong C."/>
            <person name="Yue Q."/>
            <person name="Zhang X."/>
        </authorList>
    </citation>
    <scope>NUCLEOTIDE SEQUENCE [LARGE SCALE GENOMIC DNA]</scope>
    <source>
        <strain evidence="2 3">BP5796</strain>
    </source>
</reference>
<proteinExistence type="predicted"/>
<evidence type="ECO:0000313" key="2">
    <source>
        <dbReference type="EMBL" id="RDW85959.1"/>
    </source>
</evidence>
<accession>A0A3D8SHZ7</accession>
<sequence>MAPFPVEHLSHHSRIQGGAHSEATLMTIPREVRNRILEEVLLHPMIALPELNNVGDLLKERIEIPPQGLKAWTTKDAKFPHSPCRIHPIFLVNRQLNEEASATAELLPPNYILDVILFQEVYLLPTWIVMPKLIQSADTLTCNFRIAGSCEGPVQGYSRFGGGDGAGPISWIIYSLFERFIYYGPWWTAAGREAEHKLFIMRQLEVNIMTPPGLLPESSGPPQSSGNPHRGKNKDATVLSPMYLFDFIRQYFWTLLNMQNNWANYGHLLYENIGRIVFKLDGEVKSDIDMAEVLDDYEDADLEFKSFAQCHNDARVRD</sequence>
<gene>
    <name evidence="2" type="ORF">BP5796_04284</name>
</gene>
<dbReference type="AlphaFoldDB" id="A0A3D8SHZ7"/>
<dbReference type="OrthoDB" id="2823490at2759"/>
<feature type="compositionally biased region" description="Low complexity" evidence="1">
    <location>
        <begin position="215"/>
        <end position="228"/>
    </location>
</feature>
<evidence type="ECO:0008006" key="4">
    <source>
        <dbReference type="Google" id="ProtNLM"/>
    </source>
</evidence>
<evidence type="ECO:0000313" key="3">
    <source>
        <dbReference type="Proteomes" id="UP000256328"/>
    </source>
</evidence>
<dbReference type="Proteomes" id="UP000256328">
    <property type="component" value="Unassembled WGS sequence"/>
</dbReference>
<keyword evidence="3" id="KW-1185">Reference proteome</keyword>
<organism evidence="2 3">
    <name type="scientific">Coleophoma crateriformis</name>
    <dbReference type="NCBI Taxonomy" id="565419"/>
    <lineage>
        <taxon>Eukaryota</taxon>
        <taxon>Fungi</taxon>
        <taxon>Dikarya</taxon>
        <taxon>Ascomycota</taxon>
        <taxon>Pezizomycotina</taxon>
        <taxon>Leotiomycetes</taxon>
        <taxon>Helotiales</taxon>
        <taxon>Dermateaceae</taxon>
        <taxon>Coleophoma</taxon>
    </lineage>
</organism>